<feature type="region of interest" description="Disordered" evidence="2">
    <location>
        <begin position="397"/>
        <end position="462"/>
    </location>
</feature>
<dbReference type="InterPro" id="IPR001584">
    <property type="entry name" value="Integrase_cat-core"/>
</dbReference>
<dbReference type="EMBL" id="KN817578">
    <property type="protein sequence ID" value="KJA19408.1"/>
    <property type="molecule type" value="Genomic_DNA"/>
</dbReference>
<feature type="domain" description="Integrase catalytic" evidence="3">
    <location>
        <begin position="127"/>
        <end position="300"/>
    </location>
</feature>
<feature type="compositionally biased region" description="Pro residues" evidence="2">
    <location>
        <begin position="416"/>
        <end position="442"/>
    </location>
</feature>
<organism evidence="4 5">
    <name type="scientific">Hypholoma sublateritium (strain FD-334 SS-4)</name>
    <dbReference type="NCBI Taxonomy" id="945553"/>
    <lineage>
        <taxon>Eukaryota</taxon>
        <taxon>Fungi</taxon>
        <taxon>Dikarya</taxon>
        <taxon>Basidiomycota</taxon>
        <taxon>Agaricomycotina</taxon>
        <taxon>Agaricomycetes</taxon>
        <taxon>Agaricomycetidae</taxon>
        <taxon>Agaricales</taxon>
        <taxon>Agaricineae</taxon>
        <taxon>Strophariaceae</taxon>
        <taxon>Hypholoma</taxon>
    </lineage>
</organism>
<dbReference type="InterPro" id="IPR012337">
    <property type="entry name" value="RNaseH-like_sf"/>
</dbReference>
<dbReference type="OMA" id="SAHAHIC"/>
<dbReference type="InterPro" id="IPR036397">
    <property type="entry name" value="RNaseH_sf"/>
</dbReference>
<keyword evidence="5" id="KW-1185">Reference proteome</keyword>
<dbReference type="SUPFAM" id="SSF56672">
    <property type="entry name" value="DNA/RNA polymerases"/>
    <property type="match status" value="1"/>
</dbReference>
<dbReference type="Proteomes" id="UP000054270">
    <property type="component" value="Unassembled WGS sequence"/>
</dbReference>
<dbReference type="AlphaFoldDB" id="A0A0D2M807"/>
<dbReference type="GO" id="GO:0005634">
    <property type="term" value="C:nucleus"/>
    <property type="evidence" value="ECO:0007669"/>
    <property type="project" value="UniProtKB-ARBA"/>
</dbReference>
<accession>A0A0D2M807</accession>
<dbReference type="Pfam" id="PF07727">
    <property type="entry name" value="RVT_2"/>
    <property type="match status" value="1"/>
</dbReference>
<dbReference type="PROSITE" id="PS50994">
    <property type="entry name" value="INTEGRASE"/>
    <property type="match status" value="1"/>
</dbReference>
<feature type="compositionally biased region" description="Basic and acidic residues" evidence="2">
    <location>
        <begin position="491"/>
        <end position="503"/>
    </location>
</feature>
<dbReference type="InterPro" id="IPR013103">
    <property type="entry name" value="RVT_2"/>
</dbReference>
<reference evidence="5" key="1">
    <citation type="submission" date="2014-04" db="EMBL/GenBank/DDBJ databases">
        <title>Evolutionary Origins and Diversification of the Mycorrhizal Mutualists.</title>
        <authorList>
            <consortium name="DOE Joint Genome Institute"/>
            <consortium name="Mycorrhizal Genomics Consortium"/>
            <person name="Kohler A."/>
            <person name="Kuo A."/>
            <person name="Nagy L.G."/>
            <person name="Floudas D."/>
            <person name="Copeland A."/>
            <person name="Barry K.W."/>
            <person name="Cichocki N."/>
            <person name="Veneault-Fourrey C."/>
            <person name="LaButti K."/>
            <person name="Lindquist E.A."/>
            <person name="Lipzen A."/>
            <person name="Lundell T."/>
            <person name="Morin E."/>
            <person name="Murat C."/>
            <person name="Riley R."/>
            <person name="Ohm R."/>
            <person name="Sun H."/>
            <person name="Tunlid A."/>
            <person name="Henrissat B."/>
            <person name="Grigoriev I.V."/>
            <person name="Hibbett D.S."/>
            <person name="Martin F."/>
        </authorList>
    </citation>
    <scope>NUCLEOTIDE SEQUENCE [LARGE SCALE GENOMIC DNA]</scope>
    <source>
        <strain evidence="5">FD-334 SS-4</strain>
    </source>
</reference>
<dbReference type="InterPro" id="IPR043502">
    <property type="entry name" value="DNA/RNA_pol_sf"/>
</dbReference>
<evidence type="ECO:0000313" key="5">
    <source>
        <dbReference type="Proteomes" id="UP000054270"/>
    </source>
</evidence>
<dbReference type="OrthoDB" id="2713924at2759"/>
<protein>
    <recommendedName>
        <fullName evidence="3">Integrase catalytic domain-containing protein</fullName>
    </recommendedName>
</protein>
<dbReference type="SUPFAM" id="SSF53098">
    <property type="entry name" value="Ribonuclease H-like"/>
    <property type="match status" value="1"/>
</dbReference>
<dbReference type="Pfam" id="PF25597">
    <property type="entry name" value="SH3_retrovirus"/>
    <property type="match status" value="1"/>
</dbReference>
<evidence type="ECO:0000256" key="1">
    <source>
        <dbReference type="ARBA" id="ARBA00022884"/>
    </source>
</evidence>
<dbReference type="Pfam" id="PF13976">
    <property type="entry name" value="gag_pre-integrs"/>
    <property type="match status" value="1"/>
</dbReference>
<dbReference type="InterPro" id="IPR057670">
    <property type="entry name" value="SH3_retrovirus"/>
</dbReference>
<feature type="region of interest" description="Disordered" evidence="2">
    <location>
        <begin position="480"/>
        <end position="503"/>
    </location>
</feature>
<dbReference type="GO" id="GO:0003723">
    <property type="term" value="F:RNA binding"/>
    <property type="evidence" value="ECO:0007669"/>
    <property type="project" value="UniProtKB-KW"/>
</dbReference>
<dbReference type="STRING" id="945553.A0A0D2M807"/>
<dbReference type="Gene3D" id="3.30.420.10">
    <property type="entry name" value="Ribonuclease H-like superfamily/Ribonuclease H"/>
    <property type="match status" value="1"/>
</dbReference>
<name>A0A0D2M807_HYPSF</name>
<keyword evidence="1" id="KW-0694">RNA-binding</keyword>
<evidence type="ECO:0000256" key="2">
    <source>
        <dbReference type="SAM" id="MobiDB-lite"/>
    </source>
</evidence>
<dbReference type="PANTHER" id="PTHR11439:SF467">
    <property type="entry name" value="INTEGRASE CATALYTIC DOMAIN-CONTAINING PROTEIN"/>
    <property type="match status" value="1"/>
</dbReference>
<sequence length="1017" mass="114290">MVHLLSVGTLAKDSKLDHVFSDDGYQIVTKSGGEVRALGTINPVSRIYELTVHNITRAERAYVAAPASDNLHTWHLRLGHPNYAVVQAMARQGNISGMSPAMANALPPKCDSCILGKQTRASVPKKRKEGPGHKSTRRLEKVFLDLQGPHAVEARGGYRYTMNLIDDCTDRVWAIPLKLKSDAFGQIKAWTLEQENLARDKVGTFIIDNGELKSSEMDSWLAQRGTRQVFTAPYTSAHNGRVERLHRTLLGKANAMRIHAKVPTDMWMEFYLTAVHLHNKTAAVLSDRAITPYEAWHKHAPDYGYMREIGSRCFVLIQSRHNPKIYERSLECVLIGYDLRSKTYRCYNRESRQVYSSFHVRFIEHSEELHTPAPTVAPPSTASPISQICQGATDTAINFDDDEDDQLPTDYRKPLPDPVAPPPVARNPAPAPDQRPIAPPEAPADIPRRSSRLLSRDDPDLDANANERLDRILAAISDSTNIDPSLFGPDSEPKDYKASQERSPAEAAEWKAAFEEELKGLKEMGVYTLMPRSEVPAERKIHRGRAVLKNKIGAAGELTRRKIRLCFRGFEQIFGRDFTSTTSPTARTESWRVLLHIAAVYGWDTQQIDIKTAFLYGLLPDNETQYMEQPEGFEEPGKETWVWKLQRGLYGMKQAGRIWNKTMNDAMISWGFIRLSSESCLYYRKNDTGIVITAVHVDDFLAISSTPAANEEFKSQMKEIWTISDLGEVSHIVGIAVTRDRAARTISLSQKALIDRIVVQFSQTDAHPVPVPMEPGLKLRRCDRSKLSRADIEALDKLPYRSLVGVLLYLVAGTRGDLSYVVQQLSQYLDCYSYAHWNAAIWAVRYLKGTSELKLVLGGTDKIELTGFTDSDWANCLDTRRSVGGYAFSLGSGMISWACRKQKTVASSSCEAEYTAAYESCKEAVWLRSLLTGIDLAPTRATTILCDNNAAINLSEDPSLHQRVKHIDIKYHFLRERAQSRDIKLSYINTHDNPADIFTKALPKIQFIKLRALLGLR</sequence>
<dbReference type="InterPro" id="IPR025724">
    <property type="entry name" value="GAG-pre-integrase_dom"/>
</dbReference>
<gene>
    <name evidence="4" type="ORF">HYPSUDRAFT_1095953</name>
</gene>
<evidence type="ECO:0000313" key="4">
    <source>
        <dbReference type="EMBL" id="KJA19408.1"/>
    </source>
</evidence>
<dbReference type="PANTHER" id="PTHR11439">
    <property type="entry name" value="GAG-POL-RELATED RETROTRANSPOSON"/>
    <property type="match status" value="1"/>
</dbReference>
<dbReference type="CDD" id="cd09272">
    <property type="entry name" value="RNase_HI_RT_Ty1"/>
    <property type="match status" value="1"/>
</dbReference>
<proteinExistence type="predicted"/>
<evidence type="ECO:0000259" key="3">
    <source>
        <dbReference type="PROSITE" id="PS50994"/>
    </source>
</evidence>
<dbReference type="GO" id="GO:0015074">
    <property type="term" value="P:DNA integration"/>
    <property type="evidence" value="ECO:0007669"/>
    <property type="project" value="InterPro"/>
</dbReference>